<dbReference type="EMBL" id="FWXB01000009">
    <property type="protein sequence ID" value="SMC12809.1"/>
    <property type="molecule type" value="Genomic_DNA"/>
</dbReference>
<proteinExistence type="predicted"/>
<accession>A0A1X7BUB7</accession>
<gene>
    <name evidence="2" type="ORF">ROA7745_02641</name>
</gene>
<organism evidence="2 3">
    <name type="scientific">Roseovarius aestuarii</name>
    <dbReference type="NCBI Taxonomy" id="475083"/>
    <lineage>
        <taxon>Bacteria</taxon>
        <taxon>Pseudomonadati</taxon>
        <taxon>Pseudomonadota</taxon>
        <taxon>Alphaproteobacteria</taxon>
        <taxon>Rhodobacterales</taxon>
        <taxon>Roseobacteraceae</taxon>
        <taxon>Roseovarius</taxon>
    </lineage>
</organism>
<evidence type="ECO:0000313" key="3">
    <source>
        <dbReference type="Proteomes" id="UP000193224"/>
    </source>
</evidence>
<dbReference type="RefSeq" id="WP_139836393.1">
    <property type="nucleotide sequence ID" value="NZ_FWXB01000009.1"/>
</dbReference>
<evidence type="ECO:0000256" key="1">
    <source>
        <dbReference type="SAM" id="MobiDB-lite"/>
    </source>
</evidence>
<reference evidence="2 3" key="1">
    <citation type="submission" date="2017-03" db="EMBL/GenBank/DDBJ databases">
        <authorList>
            <person name="Afonso C.L."/>
            <person name="Miller P.J."/>
            <person name="Scott M.A."/>
            <person name="Spackman E."/>
            <person name="Goraichik I."/>
            <person name="Dimitrov K.M."/>
            <person name="Suarez D.L."/>
            <person name="Swayne D.E."/>
        </authorList>
    </citation>
    <scope>NUCLEOTIDE SEQUENCE [LARGE SCALE GENOMIC DNA]</scope>
    <source>
        <strain evidence="2 3">CECT 7745</strain>
    </source>
</reference>
<dbReference type="AlphaFoldDB" id="A0A1X7BUB7"/>
<dbReference type="Proteomes" id="UP000193224">
    <property type="component" value="Unassembled WGS sequence"/>
</dbReference>
<evidence type="ECO:0000313" key="2">
    <source>
        <dbReference type="EMBL" id="SMC12809.1"/>
    </source>
</evidence>
<feature type="region of interest" description="Disordered" evidence="1">
    <location>
        <begin position="34"/>
        <end position="63"/>
    </location>
</feature>
<keyword evidence="3" id="KW-1185">Reference proteome</keyword>
<protein>
    <submittedName>
        <fullName evidence="2">Uncharacterized protein</fullName>
    </submittedName>
</protein>
<feature type="compositionally biased region" description="Basic and acidic residues" evidence="1">
    <location>
        <begin position="42"/>
        <end position="51"/>
    </location>
</feature>
<sequence>MRKEAAPTDHSRRQFSVGLFTALATVIGTSKLAVARGGGGDARQDREEQQRRAKRKNAARTSSITQAQFMRGSRSKHFEYSQNLNYNVEGFSPEMSVELFRMGYSNLPRTNALLGKLMKVSRLQARSDILRQEVAQARKDVETGWGVSSQKQKRKNYLDAVTRWAGNPREGRLSAQ</sequence>
<name>A0A1X7BUB7_9RHOB</name>